<keyword evidence="4" id="KW-0694">RNA-binding</keyword>
<organism evidence="7 8">
    <name type="scientific">bacterium (Candidatus Gribaldobacteria) CG08_land_8_20_14_0_20_39_15</name>
    <dbReference type="NCBI Taxonomy" id="2014273"/>
    <lineage>
        <taxon>Bacteria</taxon>
        <taxon>Candidatus Gribaldobacteria</taxon>
    </lineage>
</organism>
<reference evidence="8" key="1">
    <citation type="submission" date="2017-09" db="EMBL/GenBank/DDBJ databases">
        <title>Depth-based differentiation of microbial function through sediment-hosted aquifers and enrichment of novel symbionts in the deep terrestrial subsurface.</title>
        <authorList>
            <person name="Probst A.J."/>
            <person name="Ladd B."/>
            <person name="Jarett J.K."/>
            <person name="Geller-Mcgrath D.E."/>
            <person name="Sieber C.M.K."/>
            <person name="Emerson J.B."/>
            <person name="Anantharaman K."/>
            <person name="Thomas B.C."/>
            <person name="Malmstrom R."/>
            <person name="Stieglmeier M."/>
            <person name="Klingl A."/>
            <person name="Woyke T."/>
            <person name="Ryan C.M."/>
            <person name="Banfield J.F."/>
        </authorList>
    </citation>
    <scope>NUCLEOTIDE SEQUENCE [LARGE SCALE GENOMIC DNA]</scope>
</reference>
<dbReference type="GO" id="GO:0006412">
    <property type="term" value="P:translation"/>
    <property type="evidence" value="ECO:0007669"/>
    <property type="project" value="UniProtKB-UniRule"/>
</dbReference>
<dbReference type="InterPro" id="IPR036227">
    <property type="entry name" value="Ribosomal_uL15/eL18_sf"/>
</dbReference>
<comment type="caution">
    <text evidence="7">The sequence shown here is derived from an EMBL/GenBank/DDBJ whole genome shotgun (WGS) entry which is preliminary data.</text>
</comment>
<dbReference type="GO" id="GO:0019843">
    <property type="term" value="F:rRNA binding"/>
    <property type="evidence" value="ECO:0007669"/>
    <property type="project" value="UniProtKB-UniRule"/>
</dbReference>
<gene>
    <name evidence="4 7" type="primary">rplO</name>
    <name evidence="7" type="ORF">COT20_00875</name>
</gene>
<evidence type="ECO:0000259" key="6">
    <source>
        <dbReference type="Pfam" id="PF00828"/>
    </source>
</evidence>
<sequence length="143" mass="16161">MQLHNLQPNIKNKKRKRVGRGGKKGTYSGRGVKGQKSRAGRKMQPSMRELIKRYPKLRGYRYLRFNGSAVCLNLDVLEKNFQNSDKITPFILVEKKLVFLADSKIPLVKILGRGEITKKLSISGCQTSKAAKEKIEKAGGRVF</sequence>
<dbReference type="GO" id="GO:0022625">
    <property type="term" value="C:cytosolic large ribosomal subunit"/>
    <property type="evidence" value="ECO:0007669"/>
    <property type="project" value="TreeGrafter"/>
</dbReference>
<evidence type="ECO:0000256" key="5">
    <source>
        <dbReference type="SAM" id="MobiDB-lite"/>
    </source>
</evidence>
<accession>A0A2M6XUZ6</accession>
<dbReference type="HAMAP" id="MF_01341">
    <property type="entry name" value="Ribosomal_uL15"/>
    <property type="match status" value="1"/>
</dbReference>
<dbReference type="InterPro" id="IPR030878">
    <property type="entry name" value="Ribosomal_uL15"/>
</dbReference>
<keyword evidence="3 4" id="KW-0687">Ribonucleoprotein</keyword>
<feature type="domain" description="Large ribosomal subunit protein uL15/eL18" evidence="6">
    <location>
        <begin position="72"/>
        <end position="142"/>
    </location>
</feature>
<dbReference type="EMBL" id="PEXQ01000020">
    <property type="protein sequence ID" value="PIU16213.1"/>
    <property type="molecule type" value="Genomic_DNA"/>
</dbReference>
<dbReference type="NCBIfam" id="TIGR01071">
    <property type="entry name" value="rplO_bact"/>
    <property type="match status" value="1"/>
</dbReference>
<evidence type="ECO:0000313" key="7">
    <source>
        <dbReference type="EMBL" id="PIU16213.1"/>
    </source>
</evidence>
<dbReference type="SUPFAM" id="SSF52080">
    <property type="entry name" value="Ribosomal proteins L15p and L18e"/>
    <property type="match status" value="1"/>
</dbReference>
<comment type="subunit">
    <text evidence="4">Part of the 50S ribosomal subunit.</text>
</comment>
<dbReference type="AlphaFoldDB" id="A0A2M6XUZ6"/>
<dbReference type="InterPro" id="IPR005749">
    <property type="entry name" value="Ribosomal_uL15_bac-type"/>
</dbReference>
<dbReference type="PANTHER" id="PTHR12934:SF11">
    <property type="entry name" value="LARGE RIBOSOMAL SUBUNIT PROTEIN UL15M"/>
    <property type="match status" value="1"/>
</dbReference>
<dbReference type="InterPro" id="IPR021131">
    <property type="entry name" value="Ribosomal_uL15/eL18"/>
</dbReference>
<feature type="compositionally biased region" description="Polar residues" evidence="5">
    <location>
        <begin position="1"/>
        <end position="10"/>
    </location>
</feature>
<evidence type="ECO:0000256" key="1">
    <source>
        <dbReference type="ARBA" id="ARBA00007320"/>
    </source>
</evidence>
<feature type="compositionally biased region" description="Basic residues" evidence="5">
    <location>
        <begin position="11"/>
        <end position="23"/>
    </location>
</feature>
<evidence type="ECO:0000256" key="4">
    <source>
        <dbReference type="HAMAP-Rule" id="MF_01341"/>
    </source>
</evidence>
<protein>
    <recommendedName>
        <fullName evidence="4">Large ribosomal subunit protein uL15</fullName>
    </recommendedName>
</protein>
<name>A0A2M6XUZ6_9BACT</name>
<keyword evidence="2 4" id="KW-0689">Ribosomal protein</keyword>
<dbReference type="PANTHER" id="PTHR12934">
    <property type="entry name" value="50S RIBOSOMAL PROTEIN L15"/>
    <property type="match status" value="1"/>
</dbReference>
<evidence type="ECO:0000256" key="3">
    <source>
        <dbReference type="ARBA" id="ARBA00023274"/>
    </source>
</evidence>
<dbReference type="Proteomes" id="UP000229784">
    <property type="component" value="Unassembled WGS sequence"/>
</dbReference>
<evidence type="ECO:0000313" key="8">
    <source>
        <dbReference type="Proteomes" id="UP000229784"/>
    </source>
</evidence>
<proteinExistence type="inferred from homology"/>
<comment type="similarity">
    <text evidence="1 4">Belongs to the universal ribosomal protein uL15 family.</text>
</comment>
<dbReference type="Gene3D" id="3.100.10.10">
    <property type="match status" value="1"/>
</dbReference>
<comment type="function">
    <text evidence="4">Binds to the 23S rRNA.</text>
</comment>
<feature type="region of interest" description="Disordered" evidence="5">
    <location>
        <begin position="1"/>
        <end position="45"/>
    </location>
</feature>
<evidence type="ECO:0000256" key="2">
    <source>
        <dbReference type="ARBA" id="ARBA00022980"/>
    </source>
</evidence>
<keyword evidence="4" id="KW-0699">rRNA-binding</keyword>
<dbReference type="Pfam" id="PF00828">
    <property type="entry name" value="Ribosomal_L27A"/>
    <property type="match status" value="1"/>
</dbReference>
<dbReference type="GO" id="GO:0003735">
    <property type="term" value="F:structural constituent of ribosome"/>
    <property type="evidence" value="ECO:0007669"/>
    <property type="project" value="InterPro"/>
</dbReference>